<proteinExistence type="predicted"/>
<dbReference type="InterPro" id="IPR051453">
    <property type="entry name" value="MBL_Glyoxalase_II"/>
</dbReference>
<dbReference type="SUPFAM" id="SSF56281">
    <property type="entry name" value="Metallo-hydrolase/oxidoreductase"/>
    <property type="match status" value="1"/>
</dbReference>
<dbReference type="Gene3D" id="3.60.15.10">
    <property type="entry name" value="Ribonuclease Z/Hydroxyacylglutathione hydrolase-like"/>
    <property type="match status" value="1"/>
</dbReference>
<accession>A0AAN4W0B6</accession>
<dbReference type="EMBL" id="BQKE01000001">
    <property type="protein sequence ID" value="GJM62130.1"/>
    <property type="molecule type" value="Genomic_DNA"/>
</dbReference>
<feature type="compositionally biased region" description="Basic and acidic residues" evidence="5">
    <location>
        <begin position="201"/>
        <end position="211"/>
    </location>
</feature>
<evidence type="ECO:0000256" key="4">
    <source>
        <dbReference type="ARBA" id="ARBA00022833"/>
    </source>
</evidence>
<comment type="cofactor">
    <cofactor evidence="1">
        <name>Zn(2+)</name>
        <dbReference type="ChEBI" id="CHEBI:29105"/>
    </cofactor>
</comment>
<keyword evidence="2" id="KW-0479">Metal-binding</keyword>
<organism evidence="7 8">
    <name type="scientific">Persicobacter diffluens</name>
    <dbReference type="NCBI Taxonomy" id="981"/>
    <lineage>
        <taxon>Bacteria</taxon>
        <taxon>Pseudomonadati</taxon>
        <taxon>Bacteroidota</taxon>
        <taxon>Cytophagia</taxon>
        <taxon>Cytophagales</taxon>
        <taxon>Persicobacteraceae</taxon>
        <taxon>Persicobacter</taxon>
    </lineage>
</organism>
<evidence type="ECO:0000256" key="3">
    <source>
        <dbReference type="ARBA" id="ARBA00022801"/>
    </source>
</evidence>
<dbReference type="PANTHER" id="PTHR46233">
    <property type="entry name" value="HYDROXYACYLGLUTATHIONE HYDROLASE GLOC"/>
    <property type="match status" value="1"/>
</dbReference>
<dbReference type="InterPro" id="IPR001279">
    <property type="entry name" value="Metallo-B-lactamas"/>
</dbReference>
<evidence type="ECO:0000256" key="2">
    <source>
        <dbReference type="ARBA" id="ARBA00022723"/>
    </source>
</evidence>
<keyword evidence="4" id="KW-0862">Zinc</keyword>
<evidence type="ECO:0000259" key="6">
    <source>
        <dbReference type="SMART" id="SM00849"/>
    </source>
</evidence>
<protein>
    <submittedName>
        <fullName evidence="7">MBL fold hydrolase</fullName>
    </submittedName>
</protein>
<dbReference type="RefSeq" id="WP_338237486.1">
    <property type="nucleotide sequence ID" value="NZ_BQKE01000001.1"/>
</dbReference>
<evidence type="ECO:0000313" key="7">
    <source>
        <dbReference type="EMBL" id="GJM62130.1"/>
    </source>
</evidence>
<keyword evidence="3 7" id="KW-0378">Hydrolase</keyword>
<comment type="caution">
    <text evidence="7">The sequence shown here is derived from an EMBL/GenBank/DDBJ whole genome shotgun (WGS) entry which is preliminary data.</text>
</comment>
<gene>
    <name evidence="7" type="ORF">PEDI_26820</name>
</gene>
<dbReference type="Proteomes" id="UP001310022">
    <property type="component" value="Unassembled WGS sequence"/>
</dbReference>
<feature type="domain" description="Metallo-beta-lactamase" evidence="6">
    <location>
        <begin position="12"/>
        <end position="194"/>
    </location>
</feature>
<dbReference type="AlphaFoldDB" id="A0AAN4W0B6"/>
<evidence type="ECO:0000313" key="8">
    <source>
        <dbReference type="Proteomes" id="UP001310022"/>
    </source>
</evidence>
<dbReference type="GO" id="GO:0046872">
    <property type="term" value="F:metal ion binding"/>
    <property type="evidence" value="ECO:0007669"/>
    <property type="project" value="UniProtKB-KW"/>
</dbReference>
<feature type="region of interest" description="Disordered" evidence="5">
    <location>
        <begin position="191"/>
        <end position="211"/>
    </location>
</feature>
<evidence type="ECO:0000256" key="1">
    <source>
        <dbReference type="ARBA" id="ARBA00001947"/>
    </source>
</evidence>
<keyword evidence="8" id="KW-1185">Reference proteome</keyword>
<dbReference type="PANTHER" id="PTHR46233:SF3">
    <property type="entry name" value="HYDROXYACYLGLUTATHIONE HYDROLASE GLOC"/>
    <property type="match status" value="1"/>
</dbReference>
<dbReference type="CDD" id="cd06262">
    <property type="entry name" value="metallo-hydrolase-like_MBL-fold"/>
    <property type="match status" value="1"/>
</dbReference>
<dbReference type="InterPro" id="IPR036866">
    <property type="entry name" value="RibonucZ/Hydroxyglut_hydro"/>
</dbReference>
<evidence type="ECO:0000256" key="5">
    <source>
        <dbReference type="SAM" id="MobiDB-lite"/>
    </source>
</evidence>
<name>A0AAN4W0B6_9BACT</name>
<dbReference type="SMART" id="SM00849">
    <property type="entry name" value="Lactamase_B"/>
    <property type="match status" value="1"/>
</dbReference>
<dbReference type="GO" id="GO:0016787">
    <property type="term" value="F:hydrolase activity"/>
    <property type="evidence" value="ECO:0007669"/>
    <property type="project" value="UniProtKB-KW"/>
</dbReference>
<sequence>MQIKVFPFNAFSENTYVLHDETKEAVIIDPGCYTHEERQELQAYIDGEQLKVVALLNTHAHVDHVLGNAFVKNTFKVKLHLHPADNPTLAAVENYASMWGFPAYEPTTADEELKEGATFTFGNSALKVLFVPGHAPGHVAFYHAESGNIIAGDVLFRRSIGRTDLPGGDFDILAKSIKEVMYTLPEETVIHPGHGPATSVGEEKRENPYVR</sequence>
<reference evidence="7 8" key="1">
    <citation type="submission" date="2021-12" db="EMBL/GenBank/DDBJ databases">
        <title>Genome sequencing of bacteria with rrn-lacking chromosome and rrn-plasmid.</title>
        <authorList>
            <person name="Anda M."/>
            <person name="Iwasaki W."/>
        </authorList>
    </citation>
    <scope>NUCLEOTIDE SEQUENCE [LARGE SCALE GENOMIC DNA]</scope>
    <source>
        <strain evidence="7 8">NBRC 15940</strain>
    </source>
</reference>
<dbReference type="Pfam" id="PF00753">
    <property type="entry name" value="Lactamase_B"/>
    <property type="match status" value="1"/>
</dbReference>